<dbReference type="Proteomes" id="UP000580250">
    <property type="component" value="Unassembled WGS sequence"/>
</dbReference>
<protein>
    <recommendedName>
        <fullName evidence="2">DUF7515 domain-containing protein</fullName>
    </recommendedName>
</protein>
<organism evidence="3 4">
    <name type="scientific">Meloidogyne enterolobii</name>
    <name type="common">Root-knot nematode worm</name>
    <name type="synonym">Meloidogyne mayaguensis</name>
    <dbReference type="NCBI Taxonomy" id="390850"/>
    <lineage>
        <taxon>Eukaryota</taxon>
        <taxon>Metazoa</taxon>
        <taxon>Ecdysozoa</taxon>
        <taxon>Nematoda</taxon>
        <taxon>Chromadorea</taxon>
        <taxon>Rhabditida</taxon>
        <taxon>Tylenchina</taxon>
        <taxon>Tylenchomorpha</taxon>
        <taxon>Tylenchoidea</taxon>
        <taxon>Meloidogynidae</taxon>
        <taxon>Meloidogyninae</taxon>
        <taxon>Meloidogyne</taxon>
    </lineage>
</organism>
<reference evidence="3 4" key="1">
    <citation type="submission" date="2020-08" db="EMBL/GenBank/DDBJ databases">
        <authorList>
            <person name="Koutsovoulos G."/>
            <person name="Danchin GJ E."/>
        </authorList>
    </citation>
    <scope>NUCLEOTIDE SEQUENCE [LARGE SCALE GENOMIC DNA]</scope>
</reference>
<dbReference type="Pfam" id="PF24359">
    <property type="entry name" value="DUF7515"/>
    <property type="match status" value="1"/>
</dbReference>
<feature type="compositionally biased region" description="Basic and acidic residues" evidence="1">
    <location>
        <begin position="127"/>
        <end position="139"/>
    </location>
</feature>
<evidence type="ECO:0000313" key="3">
    <source>
        <dbReference type="EMBL" id="CAD2177837.1"/>
    </source>
</evidence>
<accession>A0A6V7VSA7</accession>
<evidence type="ECO:0000313" key="4">
    <source>
        <dbReference type="Proteomes" id="UP000580250"/>
    </source>
</evidence>
<name>A0A6V7VSA7_MELEN</name>
<dbReference type="EMBL" id="CAJEWN010000306">
    <property type="protein sequence ID" value="CAD2177837.1"/>
    <property type="molecule type" value="Genomic_DNA"/>
</dbReference>
<sequence length="256" mass="30269">MENRVRREKISLEKFGYYLFTLLNSKDDGYDSLTELIKDFINYHKYDPEEQAILLKFSSLKQLLESKEMFKFVNVLRTTNEKGEKVTVYMASHDINAIKQGQRLAVQEIERRQKKNQFFQQKNQVLQDERNREPQRENCRPNGMNQNGKRYPMQQHNGRILGVNQQPRGNTLPRQPYSNPAFEPLRTLAEIRNDQIRQQQQRMINNEKEASKTSKKNVATETEKTCTKCICTECARFAQVLHKFVDKEKEKTAKKC</sequence>
<evidence type="ECO:0000256" key="1">
    <source>
        <dbReference type="SAM" id="MobiDB-lite"/>
    </source>
</evidence>
<evidence type="ECO:0000259" key="2">
    <source>
        <dbReference type="Pfam" id="PF24359"/>
    </source>
</evidence>
<gene>
    <name evidence="3" type="ORF">MENT_LOCUS29734</name>
</gene>
<dbReference type="OrthoDB" id="5908366at2759"/>
<comment type="caution">
    <text evidence="3">The sequence shown here is derived from an EMBL/GenBank/DDBJ whole genome shotgun (WGS) entry which is preliminary data.</text>
</comment>
<proteinExistence type="predicted"/>
<feature type="domain" description="DUF7515" evidence="2">
    <location>
        <begin position="11"/>
        <end position="94"/>
    </location>
</feature>
<feature type="region of interest" description="Disordered" evidence="1">
    <location>
        <begin position="123"/>
        <end position="151"/>
    </location>
</feature>
<dbReference type="AlphaFoldDB" id="A0A6V7VSA7"/>
<dbReference type="InterPro" id="IPR055937">
    <property type="entry name" value="DUF7515"/>
</dbReference>